<feature type="transmembrane region" description="Helical" evidence="6">
    <location>
        <begin position="337"/>
        <end position="360"/>
    </location>
</feature>
<dbReference type="Pfam" id="PF12704">
    <property type="entry name" value="MacB_PCD"/>
    <property type="match status" value="2"/>
</dbReference>
<dbReference type="OrthoDB" id="5933722at2"/>
<accession>A0A1W2GCY4</accession>
<protein>
    <submittedName>
        <fullName evidence="9">Putative ABC transport system permease protein</fullName>
    </submittedName>
</protein>
<evidence type="ECO:0000256" key="5">
    <source>
        <dbReference type="ARBA" id="ARBA00023136"/>
    </source>
</evidence>
<dbReference type="InterPro" id="IPR003838">
    <property type="entry name" value="ABC3_permease_C"/>
</dbReference>
<reference evidence="9 10" key="1">
    <citation type="submission" date="2017-04" db="EMBL/GenBank/DDBJ databases">
        <authorList>
            <person name="Afonso C.L."/>
            <person name="Miller P.J."/>
            <person name="Scott M.A."/>
            <person name="Spackman E."/>
            <person name="Goraichik I."/>
            <person name="Dimitrov K.M."/>
            <person name="Suarez D.L."/>
            <person name="Swayne D.E."/>
        </authorList>
    </citation>
    <scope>NUCLEOTIDE SEQUENCE [LARGE SCALE GENOMIC DNA]</scope>
    <source>
        <strain evidence="9 10">DSM 26133</strain>
    </source>
</reference>
<feature type="domain" description="MacB-like periplasmic core" evidence="8">
    <location>
        <begin position="433"/>
        <end position="637"/>
    </location>
</feature>
<evidence type="ECO:0000256" key="1">
    <source>
        <dbReference type="ARBA" id="ARBA00004651"/>
    </source>
</evidence>
<dbReference type="GO" id="GO:0022857">
    <property type="term" value="F:transmembrane transporter activity"/>
    <property type="evidence" value="ECO:0007669"/>
    <property type="project" value="TreeGrafter"/>
</dbReference>
<proteinExistence type="predicted"/>
<feature type="transmembrane region" description="Helical" evidence="6">
    <location>
        <begin position="679"/>
        <end position="702"/>
    </location>
</feature>
<dbReference type="RefSeq" id="WP_084372559.1">
    <property type="nucleotide sequence ID" value="NZ_FWYF01000002.1"/>
</dbReference>
<evidence type="ECO:0000256" key="3">
    <source>
        <dbReference type="ARBA" id="ARBA00022692"/>
    </source>
</evidence>
<keyword evidence="5 6" id="KW-0472">Membrane</keyword>
<comment type="subcellular location">
    <subcellularLocation>
        <location evidence="1">Cell membrane</location>
        <topology evidence="1">Multi-pass membrane protein</topology>
    </subcellularLocation>
</comment>
<evidence type="ECO:0000259" key="8">
    <source>
        <dbReference type="Pfam" id="PF12704"/>
    </source>
</evidence>
<keyword evidence="3 6" id="KW-0812">Transmembrane</keyword>
<dbReference type="InterPro" id="IPR025857">
    <property type="entry name" value="MacB_PCD"/>
</dbReference>
<dbReference type="Pfam" id="PF02687">
    <property type="entry name" value="FtsX"/>
    <property type="match status" value="2"/>
</dbReference>
<evidence type="ECO:0000256" key="2">
    <source>
        <dbReference type="ARBA" id="ARBA00022475"/>
    </source>
</evidence>
<feature type="domain" description="ABC3 transporter permease C-terminal" evidence="7">
    <location>
        <begin position="293"/>
        <end position="408"/>
    </location>
</feature>
<evidence type="ECO:0000256" key="6">
    <source>
        <dbReference type="SAM" id="Phobius"/>
    </source>
</evidence>
<evidence type="ECO:0000313" key="10">
    <source>
        <dbReference type="Proteomes" id="UP000192472"/>
    </source>
</evidence>
<keyword evidence="2" id="KW-1003">Cell membrane</keyword>
<feature type="transmembrane region" description="Helical" evidence="6">
    <location>
        <begin position="289"/>
        <end position="308"/>
    </location>
</feature>
<name>A0A1W2GCY4_REIFA</name>
<dbReference type="Proteomes" id="UP000192472">
    <property type="component" value="Unassembled WGS sequence"/>
</dbReference>
<evidence type="ECO:0000256" key="4">
    <source>
        <dbReference type="ARBA" id="ARBA00022989"/>
    </source>
</evidence>
<feature type="transmembrane region" description="Helical" evidence="6">
    <location>
        <begin position="432"/>
        <end position="452"/>
    </location>
</feature>
<gene>
    <name evidence="9" type="ORF">SAMN04488029_1869</name>
</gene>
<dbReference type="STRING" id="692418.SAMN04488029_1869"/>
<dbReference type="GO" id="GO:0005886">
    <property type="term" value="C:plasma membrane"/>
    <property type="evidence" value="ECO:0007669"/>
    <property type="project" value="UniProtKB-SubCell"/>
</dbReference>
<sequence>MIKFFIRNARRNKLYYGINLIGLVLGATSTIFIFLYLQSELTYDSHYSHADRIYRVALNRVYPNNEVGWASIPAPVGPALQENFPEMENVSRMMGADVEVTIDHHLFIEKKGLYADPDFFRIFDLKVLDGDIQTALSQPRQLVLTEKLAMKYFKTTQAVGKQLAVRDSLNYQVSAVIQDLPDNSHFEADLILPMQDSFEPRYHNEWGTAFFFFTYVKLKEGIARSQLESKARQFLLQQMAERTSGMDFDKWLKEGNSYDYFLQPLTDIHLTSNLRWEFMSNGNKSNVQLFLAVGIFIIIISCINYINLSTAKAGKRMKELGLKKIMGASRFGLVRQLLVESVIVTLISGILALLLSFQILPFFNELSGKLWDLDVLIEPLFLVLVISFSLILGVVAGIYPALKLSSVYPTEVIGSSTKGSTESAQERWIRNILVGLQFGVSLVVIVSTLVVYKQNEYLQTVDLGYDKENLLVIENAYELNQRAEVFKNELVKSPHILQGTGVSSVPGFVNGATTYTTVESEGNPVNVSFLFANDEQSVDIFRLSLLAGRNYRAGDFTDTTRSVIINEEAMRQFGWTAPEQAIEASIKNTNGTRLLKVIGVVQDFHIHSLHEAIRPLVISTGMRRVNKLVFKIKESQAQLAVDEMTKHWNLFSSDKTVEYSFLDSKLETLYESESHTQELFSIFTLLAIFLAGFGMYGLSAYLTELKRKEVAIRKTLGASELWILKYFTFKQLSVMLLSVLIGLPIAHYLGNEWLSNFAYRIEIGLNLLLISVGTIIVIGLVSIGWYSVKAALENPVNMLRE</sequence>
<keyword evidence="4 6" id="KW-1133">Transmembrane helix</keyword>
<dbReference type="InterPro" id="IPR050250">
    <property type="entry name" value="Macrolide_Exporter_MacB"/>
</dbReference>
<evidence type="ECO:0000259" key="7">
    <source>
        <dbReference type="Pfam" id="PF02687"/>
    </source>
</evidence>
<organism evidence="9 10">
    <name type="scientific">Reichenbachiella faecimaris</name>
    <dbReference type="NCBI Taxonomy" id="692418"/>
    <lineage>
        <taxon>Bacteria</taxon>
        <taxon>Pseudomonadati</taxon>
        <taxon>Bacteroidota</taxon>
        <taxon>Cytophagia</taxon>
        <taxon>Cytophagales</taxon>
        <taxon>Reichenbachiellaceae</taxon>
        <taxon>Reichenbachiella</taxon>
    </lineage>
</organism>
<feature type="transmembrane region" description="Helical" evidence="6">
    <location>
        <begin position="380"/>
        <end position="402"/>
    </location>
</feature>
<feature type="transmembrane region" description="Helical" evidence="6">
    <location>
        <begin position="763"/>
        <end position="788"/>
    </location>
</feature>
<evidence type="ECO:0000313" key="9">
    <source>
        <dbReference type="EMBL" id="SMD34146.1"/>
    </source>
</evidence>
<dbReference type="PANTHER" id="PTHR30572:SF18">
    <property type="entry name" value="ABC-TYPE MACROLIDE FAMILY EXPORT SYSTEM PERMEASE COMPONENT 2"/>
    <property type="match status" value="1"/>
</dbReference>
<feature type="transmembrane region" description="Helical" evidence="6">
    <location>
        <begin position="14"/>
        <end position="37"/>
    </location>
</feature>
<keyword evidence="10" id="KW-1185">Reference proteome</keyword>
<feature type="transmembrane region" description="Helical" evidence="6">
    <location>
        <begin position="723"/>
        <end position="743"/>
    </location>
</feature>
<feature type="domain" description="ABC3 transporter permease C-terminal" evidence="7">
    <location>
        <begin position="682"/>
        <end position="791"/>
    </location>
</feature>
<feature type="domain" description="MacB-like periplasmic core" evidence="8">
    <location>
        <begin position="18"/>
        <end position="233"/>
    </location>
</feature>
<dbReference type="PANTHER" id="PTHR30572">
    <property type="entry name" value="MEMBRANE COMPONENT OF TRANSPORTER-RELATED"/>
    <property type="match status" value="1"/>
</dbReference>
<dbReference type="AlphaFoldDB" id="A0A1W2GCY4"/>
<dbReference type="EMBL" id="FWYF01000002">
    <property type="protein sequence ID" value="SMD34146.1"/>
    <property type="molecule type" value="Genomic_DNA"/>
</dbReference>